<dbReference type="InterPro" id="IPR010982">
    <property type="entry name" value="Lambda_DNA-bd_dom_sf"/>
</dbReference>
<protein>
    <submittedName>
        <fullName evidence="3">Probable addiction module antidote protein</fullName>
    </submittedName>
</protein>
<dbReference type="PANTHER" id="PTHR40275:SF1">
    <property type="entry name" value="SSL7038 PROTEIN"/>
    <property type="match status" value="1"/>
</dbReference>
<dbReference type="CDD" id="cd00093">
    <property type="entry name" value="HTH_XRE"/>
    <property type="match status" value="1"/>
</dbReference>
<dbReference type="OrthoDB" id="9798416at2"/>
<reference evidence="3 4" key="1">
    <citation type="submission" date="2016-10" db="EMBL/GenBank/DDBJ databases">
        <authorList>
            <person name="de Groot N.N."/>
        </authorList>
    </citation>
    <scope>NUCLEOTIDE SEQUENCE [LARGE SCALE GENOMIC DNA]</scope>
    <source>
        <strain evidence="3 4">DSM 2698</strain>
    </source>
</reference>
<dbReference type="STRING" id="1120955.SAMN03080610_00576"/>
<dbReference type="InterPro" id="IPR014057">
    <property type="entry name" value="HI1420"/>
</dbReference>
<dbReference type="AlphaFoldDB" id="A0A1G5MER2"/>
<dbReference type="InterPro" id="IPR001387">
    <property type="entry name" value="Cro/C1-type_HTH"/>
</dbReference>
<dbReference type="PANTHER" id="PTHR40275">
    <property type="entry name" value="SSL7038 PROTEIN"/>
    <property type="match status" value="1"/>
</dbReference>
<evidence type="ECO:0000313" key="4">
    <source>
        <dbReference type="Proteomes" id="UP000199347"/>
    </source>
</evidence>
<evidence type="ECO:0000259" key="2">
    <source>
        <dbReference type="PROSITE" id="PS50943"/>
    </source>
</evidence>
<keyword evidence="4" id="KW-1185">Reference proteome</keyword>
<dbReference type="GO" id="GO:0003677">
    <property type="term" value="F:DNA binding"/>
    <property type="evidence" value="ECO:0007669"/>
    <property type="project" value="InterPro"/>
</dbReference>
<dbReference type="PROSITE" id="PS50943">
    <property type="entry name" value="HTH_CROC1"/>
    <property type="match status" value="1"/>
</dbReference>
<dbReference type="EMBL" id="FMVW01000001">
    <property type="protein sequence ID" value="SCZ23642.1"/>
    <property type="molecule type" value="Genomic_DNA"/>
</dbReference>
<dbReference type="RefSeq" id="WP_092809356.1">
    <property type="nucleotide sequence ID" value="NZ_FMVW01000001.1"/>
</dbReference>
<gene>
    <name evidence="3" type="ORF">SAMN03080610_00576</name>
</gene>
<dbReference type="Proteomes" id="UP000199347">
    <property type="component" value="Unassembled WGS sequence"/>
</dbReference>
<dbReference type="SUPFAM" id="SSF47413">
    <property type="entry name" value="lambda repressor-like DNA-binding domains"/>
    <property type="match status" value="1"/>
</dbReference>
<dbReference type="Gene3D" id="1.10.260.40">
    <property type="entry name" value="lambda repressor-like DNA-binding domains"/>
    <property type="match status" value="1"/>
</dbReference>
<sequence>MTEETLRPFDPADVLTNEIRIAEYLEAAMEEADDDPAFIAHALGVVARARNMSQLARDTGISREGLNKALSGEGNPTLDTIMKVAKALGLRLSFQPRNAPAEKAPRELTTADEE</sequence>
<proteinExistence type="predicted"/>
<feature type="region of interest" description="Disordered" evidence="1">
    <location>
        <begin position="95"/>
        <end position="114"/>
    </location>
</feature>
<organism evidence="3 4">
    <name type="scientific">Afifella marina DSM 2698</name>
    <dbReference type="NCBI Taxonomy" id="1120955"/>
    <lineage>
        <taxon>Bacteria</taxon>
        <taxon>Pseudomonadati</taxon>
        <taxon>Pseudomonadota</taxon>
        <taxon>Alphaproteobacteria</taxon>
        <taxon>Hyphomicrobiales</taxon>
        <taxon>Afifellaceae</taxon>
        <taxon>Afifella</taxon>
    </lineage>
</organism>
<evidence type="ECO:0000313" key="3">
    <source>
        <dbReference type="EMBL" id="SCZ23642.1"/>
    </source>
</evidence>
<name>A0A1G5MER2_AFIMA</name>
<evidence type="ECO:0000256" key="1">
    <source>
        <dbReference type="SAM" id="MobiDB-lite"/>
    </source>
</evidence>
<dbReference type="NCBIfam" id="TIGR02684">
    <property type="entry name" value="dnstrm_HI1420"/>
    <property type="match status" value="1"/>
</dbReference>
<feature type="domain" description="HTH cro/C1-type" evidence="2">
    <location>
        <begin position="52"/>
        <end position="95"/>
    </location>
</feature>
<dbReference type="SMART" id="SM00530">
    <property type="entry name" value="HTH_XRE"/>
    <property type="match status" value="1"/>
</dbReference>
<dbReference type="Pfam" id="PF21716">
    <property type="entry name" value="dnstrm_HI1420"/>
    <property type="match status" value="1"/>
</dbReference>
<accession>A0A1G5MER2</accession>